<gene>
    <name evidence="1" type="ORF">UFOVP393_68</name>
</gene>
<proteinExistence type="predicted"/>
<dbReference type="EMBL" id="LR798335">
    <property type="protein sequence ID" value="CAB5224396.1"/>
    <property type="molecule type" value="Genomic_DNA"/>
</dbReference>
<organism evidence="1">
    <name type="scientific">uncultured Caudovirales phage</name>
    <dbReference type="NCBI Taxonomy" id="2100421"/>
    <lineage>
        <taxon>Viruses</taxon>
        <taxon>Duplodnaviria</taxon>
        <taxon>Heunggongvirae</taxon>
        <taxon>Uroviricota</taxon>
        <taxon>Caudoviricetes</taxon>
        <taxon>Peduoviridae</taxon>
        <taxon>Maltschvirus</taxon>
        <taxon>Maltschvirus maltsch</taxon>
    </lineage>
</organism>
<reference evidence="1" key="1">
    <citation type="submission" date="2020-05" db="EMBL/GenBank/DDBJ databases">
        <authorList>
            <person name="Chiriac C."/>
            <person name="Salcher M."/>
            <person name="Ghai R."/>
            <person name="Kavagutti S V."/>
        </authorList>
    </citation>
    <scope>NUCLEOTIDE SEQUENCE</scope>
</reference>
<protein>
    <submittedName>
        <fullName evidence="1">Uncharacterized protein</fullName>
    </submittedName>
</protein>
<accession>A0A6J7X1U5</accession>
<evidence type="ECO:0000313" key="1">
    <source>
        <dbReference type="EMBL" id="CAB5224396.1"/>
    </source>
</evidence>
<sequence>MSCVDKKDSACPFAFTDRSDSVQNLGCLPTPNDIRNMRVAHGKTWACHEQTEKPCAGAILWLKDEGLPHKVIDPILLTERSEWHLYTSITPKAAQEGGAA</sequence>
<name>A0A6J7X1U5_9CAUD</name>